<accession>A0A834LX58</accession>
<dbReference type="Proteomes" id="UP000626092">
    <property type="component" value="Unassembled WGS sequence"/>
</dbReference>
<gene>
    <name evidence="1" type="ORF">RHSIM_Rhsim01G0230100</name>
</gene>
<name>A0A834LX58_RHOSS</name>
<proteinExistence type="predicted"/>
<dbReference type="AlphaFoldDB" id="A0A834LX58"/>
<sequence length="209" mass="23319">MDPNIPNQCWTLPNGEYVESWSPSTLFTDGDYSGHPGSFSQEYSHEDITTQLASCFTNPQPSGDMPYYEEVTSIVGALPMSMSSGSLLDICNNSQATHQLVVGSSSPASGPQPAETDILCPNVEGRTYHMKYTLQDVENLINGVEKSKRQHRLTGGVFGHDWVVQDKWRNMVKLADTEADPILKELYMRAKNIDADLRKNKKKKNNFSL</sequence>
<reference evidence="1" key="1">
    <citation type="submission" date="2019-11" db="EMBL/GenBank/DDBJ databases">
        <authorList>
            <person name="Liu Y."/>
            <person name="Hou J."/>
            <person name="Li T.-Q."/>
            <person name="Guan C.-H."/>
            <person name="Wu X."/>
            <person name="Wu H.-Z."/>
            <person name="Ling F."/>
            <person name="Zhang R."/>
            <person name="Shi X.-G."/>
            <person name="Ren J.-P."/>
            <person name="Chen E.-F."/>
            <person name="Sun J.-M."/>
        </authorList>
    </citation>
    <scope>NUCLEOTIDE SEQUENCE</scope>
    <source>
        <strain evidence="1">Adult_tree_wgs_1</strain>
        <tissue evidence="1">Leaves</tissue>
    </source>
</reference>
<protein>
    <submittedName>
        <fullName evidence="1">Uncharacterized protein</fullName>
    </submittedName>
</protein>
<comment type="caution">
    <text evidence="1">The sequence shown here is derived from an EMBL/GenBank/DDBJ whole genome shotgun (WGS) entry which is preliminary data.</text>
</comment>
<dbReference type="EMBL" id="WJXA01000001">
    <property type="protein sequence ID" value="KAF7154167.1"/>
    <property type="molecule type" value="Genomic_DNA"/>
</dbReference>
<organism evidence="1 2">
    <name type="scientific">Rhododendron simsii</name>
    <name type="common">Sims's rhododendron</name>
    <dbReference type="NCBI Taxonomy" id="118357"/>
    <lineage>
        <taxon>Eukaryota</taxon>
        <taxon>Viridiplantae</taxon>
        <taxon>Streptophyta</taxon>
        <taxon>Embryophyta</taxon>
        <taxon>Tracheophyta</taxon>
        <taxon>Spermatophyta</taxon>
        <taxon>Magnoliopsida</taxon>
        <taxon>eudicotyledons</taxon>
        <taxon>Gunneridae</taxon>
        <taxon>Pentapetalae</taxon>
        <taxon>asterids</taxon>
        <taxon>Ericales</taxon>
        <taxon>Ericaceae</taxon>
        <taxon>Ericoideae</taxon>
        <taxon>Rhodoreae</taxon>
        <taxon>Rhododendron</taxon>
    </lineage>
</organism>
<keyword evidence="2" id="KW-1185">Reference proteome</keyword>
<evidence type="ECO:0000313" key="2">
    <source>
        <dbReference type="Proteomes" id="UP000626092"/>
    </source>
</evidence>
<evidence type="ECO:0000313" key="1">
    <source>
        <dbReference type="EMBL" id="KAF7154167.1"/>
    </source>
</evidence>
<dbReference type="OrthoDB" id="695143at2759"/>